<dbReference type="HOGENOM" id="CLU_210956_0_0_9"/>
<dbReference type="AlphaFoldDB" id="H1LG18"/>
<name>H1LG18_9LACO</name>
<organism evidence="1 2">
    <name type="scientific">Lentilactobacillus kisonensis F0435</name>
    <dbReference type="NCBI Taxonomy" id="797516"/>
    <lineage>
        <taxon>Bacteria</taxon>
        <taxon>Bacillati</taxon>
        <taxon>Bacillota</taxon>
        <taxon>Bacilli</taxon>
        <taxon>Lactobacillales</taxon>
        <taxon>Lactobacillaceae</taxon>
        <taxon>Lentilactobacillus</taxon>
    </lineage>
</organism>
<accession>H1LG18</accession>
<evidence type="ECO:0000313" key="2">
    <source>
        <dbReference type="Proteomes" id="UP000005025"/>
    </source>
</evidence>
<gene>
    <name evidence="1" type="ORF">HMPREF9104_01544</name>
</gene>
<protein>
    <submittedName>
        <fullName evidence="1">Uncharacterized protein</fullName>
    </submittedName>
</protein>
<reference evidence="1 2" key="1">
    <citation type="submission" date="2011-09" db="EMBL/GenBank/DDBJ databases">
        <authorList>
            <person name="Weinstock G."/>
            <person name="Sodergren E."/>
            <person name="Clifton S."/>
            <person name="Fulton L."/>
            <person name="Fulton B."/>
            <person name="Courtney L."/>
            <person name="Fronick C."/>
            <person name="Harrison M."/>
            <person name="Strong C."/>
            <person name="Farmer C."/>
            <person name="Delahaunty K."/>
            <person name="Markovic C."/>
            <person name="Hall O."/>
            <person name="Minx P."/>
            <person name="Tomlinson C."/>
            <person name="Mitreva M."/>
            <person name="Hou S."/>
            <person name="Chen J."/>
            <person name="Wollam A."/>
            <person name="Pepin K.H."/>
            <person name="Johnson M."/>
            <person name="Bhonagiri V."/>
            <person name="Zhang X."/>
            <person name="Suruliraj S."/>
            <person name="Warren W."/>
            <person name="Chinwalla A."/>
            <person name="Mardis E.R."/>
            <person name="Wilson R.K."/>
        </authorList>
    </citation>
    <scope>NUCLEOTIDE SEQUENCE [LARGE SCALE GENOMIC DNA]</scope>
    <source>
        <strain evidence="1 2">F0435</strain>
    </source>
</reference>
<dbReference type="Proteomes" id="UP000005025">
    <property type="component" value="Unassembled WGS sequence"/>
</dbReference>
<proteinExistence type="predicted"/>
<dbReference type="STRING" id="797516.HMPREF9104_01544"/>
<comment type="caution">
    <text evidence="1">The sequence shown here is derived from an EMBL/GenBank/DDBJ whole genome shotgun (WGS) entry which is preliminary data.</text>
</comment>
<dbReference type="EMBL" id="AGRJ01000151">
    <property type="protein sequence ID" value="EHO51224.1"/>
    <property type="molecule type" value="Genomic_DNA"/>
</dbReference>
<evidence type="ECO:0000313" key="1">
    <source>
        <dbReference type="EMBL" id="EHO51224.1"/>
    </source>
</evidence>
<sequence>MEIYTPTSNRLDLLTYFRTAAQSRNLRVSTFNKNPKLGDFR</sequence>